<dbReference type="InterPro" id="IPR037185">
    <property type="entry name" value="EmrE-like"/>
</dbReference>
<dbReference type="EMBL" id="JAADZU010000096">
    <property type="protein sequence ID" value="NDK92052.1"/>
    <property type="molecule type" value="Genomic_DNA"/>
</dbReference>
<evidence type="ECO:0000313" key="2">
    <source>
        <dbReference type="EMBL" id="NDK92052.1"/>
    </source>
</evidence>
<dbReference type="RefSeq" id="WP_059039447.1">
    <property type="nucleotide sequence ID" value="NZ_JAADZU010000096.1"/>
</dbReference>
<feature type="transmembrane region" description="Helical" evidence="1">
    <location>
        <begin position="235"/>
        <end position="257"/>
    </location>
</feature>
<feature type="transmembrane region" description="Helical" evidence="1">
    <location>
        <begin position="144"/>
        <end position="164"/>
    </location>
</feature>
<keyword evidence="3" id="KW-1185">Reference proteome</keyword>
<name>A0A7K3LUX4_9ACTN</name>
<dbReference type="SUPFAM" id="SSF103481">
    <property type="entry name" value="Multidrug resistance efflux transporter EmrE"/>
    <property type="match status" value="1"/>
</dbReference>
<evidence type="ECO:0000256" key="1">
    <source>
        <dbReference type="SAM" id="Phobius"/>
    </source>
</evidence>
<keyword evidence="1" id="KW-0812">Transmembrane</keyword>
<feature type="transmembrane region" description="Helical" evidence="1">
    <location>
        <begin position="6"/>
        <end position="28"/>
    </location>
</feature>
<dbReference type="PANTHER" id="PTHR40761:SF1">
    <property type="entry name" value="CONSERVED INTEGRAL MEMBRANE ALANINE VALINE AND LEUCINE RICH PROTEIN-RELATED"/>
    <property type="match status" value="1"/>
</dbReference>
<dbReference type="AlphaFoldDB" id="A0A7K3LUX4"/>
<sequence>MTVGIIVAVVGSVAFALAAVLQSMAAAWHARDNAIAAAEGRKCDTKPQPSLRSTLRTMMKWPFLIGLALDVVGFAATIVSAKLIPLFLSQSIIAARLVVTALLAMVMLHLALRTRDWIAGTVVIIALVVLAIGAGSEGRVNDDWMHWATVVAGVVLFGLGLVLMRVLHSHIASITGLVAGALFGVMAVASRVLHGLSPFDLGQMLTDPALYALAFSGLSGFYLFTVALQTGSVNGAAAALVVGETVLPGAIGILLLGDTIRDGWVIPTGIAFAVAVIGGVVVSSSSAVAAVETGEAAAFHEPRPPQLEKASSDA</sequence>
<evidence type="ECO:0000313" key="3">
    <source>
        <dbReference type="Proteomes" id="UP000466307"/>
    </source>
</evidence>
<accession>A0A7K3LUX4</accession>
<feature type="transmembrane region" description="Helical" evidence="1">
    <location>
        <begin position="263"/>
        <end position="282"/>
    </location>
</feature>
<comment type="caution">
    <text evidence="2">The sequence shown here is derived from an EMBL/GenBank/DDBJ whole genome shotgun (WGS) entry which is preliminary data.</text>
</comment>
<feature type="transmembrane region" description="Helical" evidence="1">
    <location>
        <begin position="171"/>
        <end position="189"/>
    </location>
</feature>
<keyword evidence="1" id="KW-1133">Transmembrane helix</keyword>
<keyword evidence="1" id="KW-0472">Membrane</keyword>
<proteinExistence type="predicted"/>
<feature type="transmembrane region" description="Helical" evidence="1">
    <location>
        <begin position="117"/>
        <end position="138"/>
    </location>
</feature>
<feature type="transmembrane region" description="Helical" evidence="1">
    <location>
        <begin position="87"/>
        <end position="110"/>
    </location>
</feature>
<feature type="transmembrane region" description="Helical" evidence="1">
    <location>
        <begin position="61"/>
        <end position="81"/>
    </location>
</feature>
<feature type="transmembrane region" description="Helical" evidence="1">
    <location>
        <begin position="209"/>
        <end position="228"/>
    </location>
</feature>
<protein>
    <submittedName>
        <fullName evidence="2">EamA/RhaT family transporter</fullName>
    </submittedName>
</protein>
<dbReference type="Proteomes" id="UP000466307">
    <property type="component" value="Unassembled WGS sequence"/>
</dbReference>
<reference evidence="2 3" key="1">
    <citation type="submission" date="2020-01" db="EMBL/GenBank/DDBJ databases">
        <title>Investigation of new actinobacteria for the biodesulphurisation of diesel fuel.</title>
        <authorList>
            <person name="Athi Narayanan S.M."/>
        </authorList>
    </citation>
    <scope>NUCLEOTIDE SEQUENCE [LARGE SCALE GENOMIC DNA]</scope>
    <source>
        <strain evidence="2 3">213E</strain>
    </source>
</reference>
<dbReference type="PANTHER" id="PTHR40761">
    <property type="entry name" value="CONSERVED INTEGRAL MEMBRANE ALANINE VALINE AND LEUCINE RICH PROTEIN-RELATED"/>
    <property type="match status" value="1"/>
</dbReference>
<organism evidence="2 3">
    <name type="scientific">Gordonia desulfuricans</name>
    <dbReference type="NCBI Taxonomy" id="89051"/>
    <lineage>
        <taxon>Bacteria</taxon>
        <taxon>Bacillati</taxon>
        <taxon>Actinomycetota</taxon>
        <taxon>Actinomycetes</taxon>
        <taxon>Mycobacteriales</taxon>
        <taxon>Gordoniaceae</taxon>
        <taxon>Gordonia</taxon>
    </lineage>
</organism>
<gene>
    <name evidence="2" type="ORF">GYA93_21120</name>
</gene>